<dbReference type="AlphaFoldDB" id="A0A2S1RCU1"/>
<evidence type="ECO:0000256" key="2">
    <source>
        <dbReference type="ARBA" id="ARBA00022448"/>
    </source>
</evidence>
<dbReference type="OrthoDB" id="92598at2"/>
<evidence type="ECO:0000256" key="4">
    <source>
        <dbReference type="ARBA" id="ARBA00022692"/>
    </source>
</evidence>
<protein>
    <submittedName>
        <fullName evidence="10">ABC transporter permease</fullName>
    </submittedName>
</protein>
<keyword evidence="10" id="KW-0614">Plasmid</keyword>
<dbReference type="RefSeq" id="WP_108849407.1">
    <property type="nucleotide sequence ID" value="NZ_CP015450.1"/>
</dbReference>
<dbReference type="InterPro" id="IPR035906">
    <property type="entry name" value="MetI-like_sf"/>
</dbReference>
<keyword evidence="11" id="KW-1185">Reference proteome</keyword>
<dbReference type="EMBL" id="CP015450">
    <property type="protein sequence ID" value="AWH94113.1"/>
    <property type="molecule type" value="Genomic_DNA"/>
</dbReference>
<keyword evidence="6 8" id="KW-1133">Transmembrane helix</keyword>
<dbReference type="PANTHER" id="PTHR30614:SF0">
    <property type="entry name" value="L-CYSTINE TRANSPORT SYSTEM PERMEASE PROTEIN TCYL"/>
    <property type="match status" value="1"/>
</dbReference>
<organism evidence="10 11">
    <name type="scientific">Dietzia lutea</name>
    <dbReference type="NCBI Taxonomy" id="546160"/>
    <lineage>
        <taxon>Bacteria</taxon>
        <taxon>Bacillati</taxon>
        <taxon>Actinomycetota</taxon>
        <taxon>Actinomycetes</taxon>
        <taxon>Mycobacteriales</taxon>
        <taxon>Dietziaceae</taxon>
        <taxon>Dietzia</taxon>
    </lineage>
</organism>
<keyword evidence="3" id="KW-1003">Cell membrane</keyword>
<geneLocation type="plasmid" evidence="10 11">
    <name>unnamed1</name>
</geneLocation>
<accession>A0A2S1RCU1</accession>
<dbReference type="Gene3D" id="1.10.3720.10">
    <property type="entry name" value="MetI-like"/>
    <property type="match status" value="1"/>
</dbReference>
<dbReference type="PANTHER" id="PTHR30614">
    <property type="entry name" value="MEMBRANE COMPONENT OF AMINO ACID ABC TRANSPORTER"/>
    <property type="match status" value="1"/>
</dbReference>
<dbReference type="GO" id="GO:0022857">
    <property type="term" value="F:transmembrane transporter activity"/>
    <property type="evidence" value="ECO:0007669"/>
    <property type="project" value="InterPro"/>
</dbReference>
<feature type="transmembrane region" description="Helical" evidence="8">
    <location>
        <begin position="61"/>
        <end position="88"/>
    </location>
</feature>
<evidence type="ECO:0000256" key="6">
    <source>
        <dbReference type="ARBA" id="ARBA00022989"/>
    </source>
</evidence>
<feature type="transmembrane region" description="Helical" evidence="8">
    <location>
        <begin position="149"/>
        <end position="168"/>
    </location>
</feature>
<evidence type="ECO:0000256" key="8">
    <source>
        <dbReference type="RuleBase" id="RU363032"/>
    </source>
</evidence>
<dbReference type="KEGG" id="dlu:A6035_17325"/>
<feature type="transmembrane region" description="Helical" evidence="8">
    <location>
        <begin position="250"/>
        <end position="275"/>
    </location>
</feature>
<keyword evidence="2 8" id="KW-0813">Transport</keyword>
<feature type="transmembrane region" description="Helical" evidence="8">
    <location>
        <begin position="108"/>
        <end position="128"/>
    </location>
</feature>
<comment type="similarity">
    <text evidence="8">Belongs to the binding-protein-dependent transport system permease family.</text>
</comment>
<comment type="subcellular location">
    <subcellularLocation>
        <location evidence="1 8">Cell membrane</location>
        <topology evidence="1 8">Multi-pass membrane protein</topology>
    </subcellularLocation>
</comment>
<dbReference type="GO" id="GO:0006865">
    <property type="term" value="P:amino acid transport"/>
    <property type="evidence" value="ECO:0007669"/>
    <property type="project" value="UniProtKB-KW"/>
</dbReference>
<proteinExistence type="inferred from homology"/>
<gene>
    <name evidence="10" type="ORF">A6035_17325</name>
</gene>
<keyword evidence="5" id="KW-0029">Amino-acid transport</keyword>
<dbReference type="NCBIfam" id="TIGR01726">
    <property type="entry name" value="HEQRo_perm_3TM"/>
    <property type="match status" value="1"/>
</dbReference>
<evidence type="ECO:0000313" key="11">
    <source>
        <dbReference type="Proteomes" id="UP000244928"/>
    </source>
</evidence>
<feature type="domain" description="ABC transmembrane type-1" evidence="9">
    <location>
        <begin position="70"/>
        <end position="272"/>
    </location>
</feature>
<keyword evidence="4 8" id="KW-0812">Transmembrane</keyword>
<dbReference type="InterPro" id="IPR010065">
    <property type="entry name" value="AA_ABC_transptr_permease_3TM"/>
</dbReference>
<name>A0A2S1RCU1_9ACTN</name>
<dbReference type="InterPro" id="IPR043429">
    <property type="entry name" value="ArtM/GltK/GlnP/TcyL/YhdX-like"/>
</dbReference>
<dbReference type="GO" id="GO:0043190">
    <property type="term" value="C:ATP-binding cassette (ABC) transporter complex"/>
    <property type="evidence" value="ECO:0007669"/>
    <property type="project" value="InterPro"/>
</dbReference>
<dbReference type="PROSITE" id="PS50928">
    <property type="entry name" value="ABC_TM1"/>
    <property type="match status" value="1"/>
</dbReference>
<reference evidence="10 11" key="1">
    <citation type="submission" date="2016-04" db="EMBL/GenBank/DDBJ databases">
        <title>Complete genome sequence of Dietzia lutea YIM 80766T, a strain isolated from desert soil in Egypt.</title>
        <authorList>
            <person name="Zhao J."/>
            <person name="Hu B."/>
            <person name="Geng S."/>
            <person name="Nie Y."/>
            <person name="Tang Y."/>
        </authorList>
    </citation>
    <scope>NUCLEOTIDE SEQUENCE [LARGE SCALE GENOMIC DNA]</scope>
    <source>
        <strain evidence="10 11">YIM 80766</strain>
        <plasmid evidence="10 11">unnamed1</plasmid>
    </source>
</reference>
<evidence type="ECO:0000256" key="3">
    <source>
        <dbReference type="ARBA" id="ARBA00022475"/>
    </source>
</evidence>
<evidence type="ECO:0000256" key="7">
    <source>
        <dbReference type="ARBA" id="ARBA00023136"/>
    </source>
</evidence>
<evidence type="ECO:0000256" key="5">
    <source>
        <dbReference type="ARBA" id="ARBA00022970"/>
    </source>
</evidence>
<dbReference type="SUPFAM" id="SSF161098">
    <property type="entry name" value="MetI-like"/>
    <property type="match status" value="1"/>
</dbReference>
<sequence>MSIPDTVRTVRDHPRAPMEIVARRYYGRWVAAALAIFVLAALAWGLCSAEAMQWDVVGQYLFAPLVLVGVLNTLLLTISAATVGVAIGTMVAVMRLSKNPVLWSASGLFQWFFRGTPILVQLLFWFNLSSLVQRVEIPFLGISGNMNDIMTPYLAALLGLGLNFGAYYSEVVRAGILSVDEGQEDAAAAYGLTRLQTLRIIILPQAMRVIIPPTGNELIGLLKYTSLASIVAFGELTRSVNDVYSVTYQVIPLLVVASIWYLIITSVLNVGQYFLERRFSRGTTRLSQSSRLSRLMKKLRSKGS</sequence>
<dbReference type="FunFam" id="1.10.3720.10:FF:000006">
    <property type="entry name" value="Glutamate/aspartate ABC transporter, permease protein GltK"/>
    <property type="match status" value="1"/>
</dbReference>
<feature type="transmembrane region" description="Helical" evidence="8">
    <location>
        <begin position="26"/>
        <end position="49"/>
    </location>
</feature>
<dbReference type="Proteomes" id="UP000244928">
    <property type="component" value="Plasmid unnamed1"/>
</dbReference>
<dbReference type="CDD" id="cd06261">
    <property type="entry name" value="TM_PBP2"/>
    <property type="match status" value="1"/>
</dbReference>
<dbReference type="Pfam" id="PF00528">
    <property type="entry name" value="BPD_transp_1"/>
    <property type="match status" value="1"/>
</dbReference>
<evidence type="ECO:0000259" key="9">
    <source>
        <dbReference type="PROSITE" id="PS50928"/>
    </source>
</evidence>
<dbReference type="InterPro" id="IPR000515">
    <property type="entry name" value="MetI-like"/>
</dbReference>
<evidence type="ECO:0000313" key="10">
    <source>
        <dbReference type="EMBL" id="AWH94113.1"/>
    </source>
</evidence>
<evidence type="ECO:0000256" key="1">
    <source>
        <dbReference type="ARBA" id="ARBA00004651"/>
    </source>
</evidence>
<keyword evidence="7 8" id="KW-0472">Membrane</keyword>